<dbReference type="PANTHER" id="PTHR10612:SF34">
    <property type="entry name" value="APOLIPOPROTEIN D"/>
    <property type="match status" value="1"/>
</dbReference>
<dbReference type="InterPro" id="IPR012674">
    <property type="entry name" value="Calycin"/>
</dbReference>
<reference evidence="4" key="1">
    <citation type="submission" date="2019-08" db="EMBL/GenBank/DDBJ databases">
        <authorList>
            <person name="Kucharzyk K."/>
            <person name="Murdoch R.W."/>
            <person name="Higgins S."/>
            <person name="Loffler F."/>
        </authorList>
    </citation>
    <scope>NUCLEOTIDE SEQUENCE</scope>
</reference>
<dbReference type="CDD" id="cd19438">
    <property type="entry name" value="lipocalin_Blc-like"/>
    <property type="match status" value="1"/>
</dbReference>
<keyword evidence="4" id="KW-0449">Lipoprotein</keyword>
<name>A0A645CSL9_9ZZZZ</name>
<evidence type="ECO:0000259" key="3">
    <source>
        <dbReference type="Pfam" id="PF08212"/>
    </source>
</evidence>
<protein>
    <submittedName>
        <fullName evidence="4">Outer membrane lipoprotein Blc</fullName>
    </submittedName>
</protein>
<dbReference type="GO" id="GO:0006950">
    <property type="term" value="P:response to stress"/>
    <property type="evidence" value="ECO:0007669"/>
    <property type="project" value="UniProtKB-ARBA"/>
</dbReference>
<dbReference type="SUPFAM" id="SSF50814">
    <property type="entry name" value="Lipocalins"/>
    <property type="match status" value="1"/>
</dbReference>
<dbReference type="InterPro" id="IPR000566">
    <property type="entry name" value="Lipocln_cytosolic_FA-bd_dom"/>
</dbReference>
<dbReference type="PRINTS" id="PR01171">
    <property type="entry name" value="BCTLIPOCALIN"/>
</dbReference>
<gene>
    <name evidence="4" type="primary">blc_14</name>
    <name evidence="4" type="ORF">SDC9_127176</name>
</gene>
<evidence type="ECO:0000256" key="1">
    <source>
        <dbReference type="ARBA" id="ARBA00006889"/>
    </source>
</evidence>
<dbReference type="EMBL" id="VSSQ01029840">
    <property type="protein sequence ID" value="MPM80130.1"/>
    <property type="molecule type" value="Genomic_DNA"/>
</dbReference>
<dbReference type="Pfam" id="PF08212">
    <property type="entry name" value="Lipocalin_2"/>
    <property type="match status" value="1"/>
</dbReference>
<evidence type="ECO:0000256" key="2">
    <source>
        <dbReference type="PIRNR" id="PIRNR036893"/>
    </source>
</evidence>
<dbReference type="InterPro" id="IPR002446">
    <property type="entry name" value="Lipocalin_bac"/>
</dbReference>
<dbReference type="InterPro" id="IPR022272">
    <property type="entry name" value="Lipocalin_CS"/>
</dbReference>
<organism evidence="4">
    <name type="scientific">bioreactor metagenome</name>
    <dbReference type="NCBI Taxonomy" id="1076179"/>
    <lineage>
        <taxon>unclassified sequences</taxon>
        <taxon>metagenomes</taxon>
        <taxon>ecological metagenomes</taxon>
    </lineage>
</organism>
<dbReference type="Gene3D" id="2.40.128.20">
    <property type="match status" value="1"/>
</dbReference>
<dbReference type="AlphaFoldDB" id="A0A645CSL9"/>
<comment type="similarity">
    <text evidence="1 2">Belongs to the calycin superfamily. Lipocalin family.</text>
</comment>
<dbReference type="PROSITE" id="PS00213">
    <property type="entry name" value="LIPOCALIN"/>
    <property type="match status" value="1"/>
</dbReference>
<comment type="caution">
    <text evidence="4">The sequence shown here is derived from an EMBL/GenBank/DDBJ whole genome shotgun (WGS) entry which is preliminary data.</text>
</comment>
<sequence length="190" mass="21583">MIRNNLLATLLCISALTAFASDSTAERDASTSTRPLETIPALDVARYMGTWYEIAKYPNWFQKKCSGNVKADYSLMNDGRVRVVNRCQTAESTLSEAIGEARQIGPSTSPKLEVRFAPAWLSFLPFVWGDYWVVELDDDYQLVAVSEPDRDYLWILSRTPEVDPVSYNALLTRLQRQGFDLQRMEATKQD</sequence>
<dbReference type="InterPro" id="IPR022271">
    <property type="entry name" value="Lipocalin_ApoD"/>
</dbReference>
<feature type="domain" description="Lipocalin/cytosolic fatty-acid binding" evidence="3">
    <location>
        <begin position="42"/>
        <end position="189"/>
    </location>
</feature>
<dbReference type="PANTHER" id="PTHR10612">
    <property type="entry name" value="APOLIPOPROTEIN D"/>
    <property type="match status" value="1"/>
</dbReference>
<accession>A0A645CSL9</accession>
<dbReference type="InterPro" id="IPR047202">
    <property type="entry name" value="Lipocalin_Blc-like_dom"/>
</dbReference>
<dbReference type="PIRSF" id="PIRSF036893">
    <property type="entry name" value="Lipocalin_ApoD"/>
    <property type="match status" value="1"/>
</dbReference>
<proteinExistence type="inferred from homology"/>
<evidence type="ECO:0000313" key="4">
    <source>
        <dbReference type="EMBL" id="MPM80130.1"/>
    </source>
</evidence>